<evidence type="ECO:0000256" key="7">
    <source>
        <dbReference type="SAM" id="Phobius"/>
    </source>
</evidence>
<gene>
    <name evidence="9" type="ORF">EYC98_01975</name>
</gene>
<feature type="transmembrane region" description="Helical" evidence="7">
    <location>
        <begin position="224"/>
        <end position="257"/>
    </location>
</feature>
<dbReference type="Proteomes" id="UP001143362">
    <property type="component" value="Unassembled WGS sequence"/>
</dbReference>
<evidence type="ECO:0000256" key="4">
    <source>
        <dbReference type="ARBA" id="ARBA00022989"/>
    </source>
</evidence>
<feature type="transmembrane region" description="Helical" evidence="7">
    <location>
        <begin position="190"/>
        <end position="212"/>
    </location>
</feature>
<feature type="transmembrane region" description="Helical" evidence="7">
    <location>
        <begin position="57"/>
        <end position="74"/>
    </location>
</feature>
<dbReference type="PANTHER" id="PTHR43021">
    <property type="entry name" value="NA(+)/H(+) ANTIPORTER-RELATED"/>
    <property type="match status" value="1"/>
</dbReference>
<dbReference type="PANTHER" id="PTHR43021:SF2">
    <property type="entry name" value="CATION_H+ EXCHANGER DOMAIN-CONTAINING PROTEIN"/>
    <property type="match status" value="1"/>
</dbReference>
<dbReference type="EMBL" id="SHNN01000001">
    <property type="protein sequence ID" value="MCX2979625.1"/>
    <property type="molecule type" value="Genomic_DNA"/>
</dbReference>
<dbReference type="Pfam" id="PF00999">
    <property type="entry name" value="Na_H_Exchanger"/>
    <property type="match status" value="1"/>
</dbReference>
<evidence type="ECO:0000313" key="9">
    <source>
        <dbReference type="EMBL" id="MCX2979625.1"/>
    </source>
</evidence>
<organism evidence="9 10">
    <name type="scientific">Candidatus Litorirhabdus singularis</name>
    <dbReference type="NCBI Taxonomy" id="2518993"/>
    <lineage>
        <taxon>Bacteria</taxon>
        <taxon>Pseudomonadati</taxon>
        <taxon>Pseudomonadota</taxon>
        <taxon>Gammaproteobacteria</taxon>
        <taxon>Cellvibrionales</taxon>
        <taxon>Halieaceae</taxon>
        <taxon>Candidatus Litorirhabdus</taxon>
    </lineage>
</organism>
<feature type="transmembrane region" description="Helical" evidence="7">
    <location>
        <begin position="298"/>
        <end position="321"/>
    </location>
</feature>
<keyword evidence="2" id="KW-0813">Transport</keyword>
<evidence type="ECO:0000256" key="2">
    <source>
        <dbReference type="ARBA" id="ARBA00022449"/>
    </source>
</evidence>
<dbReference type="InterPro" id="IPR006153">
    <property type="entry name" value="Cation/H_exchanger_TM"/>
</dbReference>
<feature type="transmembrane region" description="Helical" evidence="7">
    <location>
        <begin position="358"/>
        <end position="381"/>
    </location>
</feature>
<keyword evidence="6 7" id="KW-0472">Membrane</keyword>
<feature type="transmembrane region" description="Helical" evidence="7">
    <location>
        <begin position="269"/>
        <end position="286"/>
    </location>
</feature>
<keyword evidence="10" id="KW-1185">Reference proteome</keyword>
<accession>A0ABT3TCR6</accession>
<dbReference type="Gene3D" id="1.20.1530.20">
    <property type="match status" value="1"/>
</dbReference>
<name>A0ABT3TCR6_9GAMM</name>
<evidence type="ECO:0000256" key="5">
    <source>
        <dbReference type="ARBA" id="ARBA00023065"/>
    </source>
</evidence>
<reference evidence="9" key="1">
    <citation type="submission" date="2019-02" db="EMBL/GenBank/DDBJ databases">
        <authorList>
            <person name="Li S.-H."/>
        </authorList>
    </citation>
    <scope>NUCLEOTIDE SEQUENCE</scope>
    <source>
        <strain evidence="9">IMCC14734</strain>
    </source>
</reference>
<comment type="subcellular location">
    <subcellularLocation>
        <location evidence="1">Membrane</location>
        <topology evidence="1">Multi-pass membrane protein</topology>
    </subcellularLocation>
</comment>
<evidence type="ECO:0000256" key="1">
    <source>
        <dbReference type="ARBA" id="ARBA00004141"/>
    </source>
</evidence>
<proteinExistence type="predicted"/>
<feature type="domain" description="Cation/H+ exchanger transmembrane" evidence="8">
    <location>
        <begin position="16"/>
        <end position="381"/>
    </location>
</feature>
<comment type="caution">
    <text evidence="9">The sequence shown here is derived from an EMBL/GenBank/DDBJ whole genome shotgun (WGS) entry which is preliminary data.</text>
</comment>
<dbReference type="RefSeq" id="WP_279243623.1">
    <property type="nucleotide sequence ID" value="NZ_SHNN01000001.1"/>
</dbReference>
<protein>
    <submittedName>
        <fullName evidence="9">Cation:proton antiporter</fullName>
    </submittedName>
</protein>
<evidence type="ECO:0000259" key="8">
    <source>
        <dbReference type="Pfam" id="PF00999"/>
    </source>
</evidence>
<sequence>MAIETSILLPLGGVLLASLALESIGRRTRLPRVTLLILFGIAVGPSGLQWLPEDFEQWYSLVAVMALGMIGFLLGGHLTRQRIKRLGALVAWVSLLQVLVTYAIVALGLYILGLDLSLALLFAAIATATDPAATNDVVEEFETESTFGELLQGVVAIDDAWGLIVFSLSVVLVHLLSGDGGGFLPLQAGLWDLGGALLLGIILGVPMAYASGRLHGDKPLLVEALGGVFLCVGLAEWLQVSYLLACVTLGITVANLARHHRRPFRALEDIEWPFAILFFVLSGALLELSDLTTIGLTGVAYILLRVAGRLLGAWLAGIPAWTRVIPVRWMGPAMLPQAGVAMAMAIVAVHTFPEYDMILPIVIASTVIFELLGPLGTRFALRRVTDLAKPID</sequence>
<dbReference type="InterPro" id="IPR038770">
    <property type="entry name" value="Na+/solute_symporter_sf"/>
</dbReference>
<keyword evidence="3 7" id="KW-0812">Transmembrane</keyword>
<feature type="transmembrane region" description="Helical" evidence="7">
    <location>
        <begin position="333"/>
        <end position="352"/>
    </location>
</feature>
<feature type="transmembrane region" description="Helical" evidence="7">
    <location>
        <begin position="160"/>
        <end position="178"/>
    </location>
</feature>
<evidence type="ECO:0000313" key="10">
    <source>
        <dbReference type="Proteomes" id="UP001143362"/>
    </source>
</evidence>
<evidence type="ECO:0000256" key="6">
    <source>
        <dbReference type="ARBA" id="ARBA00023136"/>
    </source>
</evidence>
<feature type="transmembrane region" description="Helical" evidence="7">
    <location>
        <begin position="33"/>
        <end position="51"/>
    </location>
</feature>
<evidence type="ECO:0000256" key="3">
    <source>
        <dbReference type="ARBA" id="ARBA00022692"/>
    </source>
</evidence>
<keyword evidence="2" id="KW-0050">Antiport</keyword>
<feature type="transmembrane region" description="Helical" evidence="7">
    <location>
        <begin position="86"/>
        <end position="112"/>
    </location>
</feature>
<keyword evidence="4 7" id="KW-1133">Transmembrane helix</keyword>
<keyword evidence="5" id="KW-0406">Ion transport</keyword>